<evidence type="ECO:0008006" key="4">
    <source>
        <dbReference type="Google" id="ProtNLM"/>
    </source>
</evidence>
<accession>A0ABQ5YW57</accession>
<gene>
    <name evidence="2" type="ORF">GCM10007875_27210</name>
</gene>
<evidence type="ECO:0000256" key="1">
    <source>
        <dbReference type="SAM" id="SignalP"/>
    </source>
</evidence>
<sequence length="137" mass="15698">MHSQKKDMNVKNNAVTRFLMIAILGLFMVFTALAAEASPAKSTQAEINHLLDFVQQSDCTYNRNGSAHKGPEARKHIERKLNYYWDDILTTEDFIKLAATKSELSGRVYTVKCPNQPEQTSNAWLTRELMKYREKGQ</sequence>
<name>A0ABQ5YW57_9BURK</name>
<evidence type="ECO:0000313" key="2">
    <source>
        <dbReference type="EMBL" id="GLR27630.1"/>
    </source>
</evidence>
<dbReference type="Proteomes" id="UP001156664">
    <property type="component" value="Unassembled WGS sequence"/>
</dbReference>
<feature type="chain" id="PRO_5045591785" description="DUF5329 domain-containing protein" evidence="1">
    <location>
        <begin position="35"/>
        <end position="137"/>
    </location>
</feature>
<dbReference type="InterPro" id="IPR035242">
    <property type="entry name" value="DUF5329"/>
</dbReference>
<proteinExistence type="predicted"/>
<feature type="signal peptide" evidence="1">
    <location>
        <begin position="1"/>
        <end position="34"/>
    </location>
</feature>
<organism evidence="2 3">
    <name type="scientific">Limnobacter litoralis</name>
    <dbReference type="NCBI Taxonomy" id="481366"/>
    <lineage>
        <taxon>Bacteria</taxon>
        <taxon>Pseudomonadati</taxon>
        <taxon>Pseudomonadota</taxon>
        <taxon>Betaproteobacteria</taxon>
        <taxon>Burkholderiales</taxon>
        <taxon>Burkholderiaceae</taxon>
        <taxon>Limnobacter</taxon>
    </lineage>
</organism>
<protein>
    <recommendedName>
        <fullName evidence="4">DUF5329 domain-containing protein</fullName>
    </recommendedName>
</protein>
<dbReference type="Pfam" id="PF17263">
    <property type="entry name" value="DUF5329"/>
    <property type="match status" value="1"/>
</dbReference>
<keyword evidence="1" id="KW-0732">Signal</keyword>
<keyword evidence="3" id="KW-1185">Reference proteome</keyword>
<comment type="caution">
    <text evidence="2">The sequence shown here is derived from an EMBL/GenBank/DDBJ whole genome shotgun (WGS) entry which is preliminary data.</text>
</comment>
<reference evidence="3" key="1">
    <citation type="journal article" date="2019" name="Int. J. Syst. Evol. Microbiol.">
        <title>The Global Catalogue of Microorganisms (GCM) 10K type strain sequencing project: providing services to taxonomists for standard genome sequencing and annotation.</title>
        <authorList>
            <consortium name="The Broad Institute Genomics Platform"/>
            <consortium name="The Broad Institute Genome Sequencing Center for Infectious Disease"/>
            <person name="Wu L."/>
            <person name="Ma J."/>
        </authorList>
    </citation>
    <scope>NUCLEOTIDE SEQUENCE [LARGE SCALE GENOMIC DNA]</scope>
    <source>
        <strain evidence="3">NBRC 105857</strain>
    </source>
</reference>
<evidence type="ECO:0000313" key="3">
    <source>
        <dbReference type="Proteomes" id="UP001156664"/>
    </source>
</evidence>
<dbReference type="EMBL" id="BSOJ01000032">
    <property type="protein sequence ID" value="GLR27630.1"/>
    <property type="molecule type" value="Genomic_DNA"/>
</dbReference>